<dbReference type="Pfam" id="PF13801">
    <property type="entry name" value="Metal_resist"/>
    <property type="match status" value="1"/>
</dbReference>
<evidence type="ECO:0000313" key="1">
    <source>
        <dbReference type="EMBL" id="XDJ42268.1"/>
    </source>
</evidence>
<dbReference type="Gene3D" id="1.20.120.1490">
    <property type="match status" value="1"/>
</dbReference>
<organism evidence="1">
    <name type="scientific">Castellaniella ginsengisoli</name>
    <dbReference type="NCBI Taxonomy" id="546114"/>
    <lineage>
        <taxon>Bacteria</taxon>
        <taxon>Pseudomonadati</taxon>
        <taxon>Pseudomonadota</taxon>
        <taxon>Betaproteobacteria</taxon>
        <taxon>Burkholderiales</taxon>
        <taxon>Alcaligenaceae</taxon>
        <taxon>Castellaniella</taxon>
    </lineage>
</organism>
<proteinExistence type="predicted"/>
<sequence length="157" mass="17255">MTPRHRNILLAASLALNIGFVAIAVQRHWPGDEPAPAAASLTQRLGLSPGQQAAWAALEAPFLEDLAENWADIRAQRQALLDEVFSARPDAARLDGIQAKIARLQDAQQKRVIRQLLAERSVLDPGQQAMLKDLLMQEFAAQATRVEQLHQTAPATR</sequence>
<dbReference type="EMBL" id="CP158252">
    <property type="protein sequence ID" value="XDJ42268.1"/>
    <property type="molecule type" value="Genomic_DNA"/>
</dbReference>
<protein>
    <submittedName>
        <fullName evidence="1">Periplasmic heavy metal sensor</fullName>
    </submittedName>
</protein>
<dbReference type="AlphaFoldDB" id="A0AB39CJY5"/>
<reference evidence="1" key="1">
    <citation type="submission" date="2024-05" db="EMBL/GenBank/DDBJ databases">
        <authorList>
            <person name="Luo Y.-C."/>
            <person name="Nicholds J."/>
            <person name="Mortimer T."/>
            <person name="Maboni G."/>
        </authorList>
    </citation>
    <scope>NUCLEOTIDE SEQUENCE</scope>
    <source>
        <strain evidence="1">153920</strain>
    </source>
</reference>
<accession>A0AB39CJY5</accession>
<name>A0AB39CJY5_9BURK</name>
<dbReference type="InterPro" id="IPR025961">
    <property type="entry name" value="Metal_resist"/>
</dbReference>
<gene>
    <name evidence="1" type="ORF">ABRY99_01455</name>
</gene>
<dbReference type="RefSeq" id="WP_368643592.1">
    <property type="nucleotide sequence ID" value="NZ_CP158252.1"/>
</dbReference>